<reference evidence="1 2" key="1">
    <citation type="submission" date="2017-11" db="EMBL/GenBank/DDBJ databases">
        <title>Infants hospitalized years apart are colonized by the same room-sourced microbial strains.</title>
        <authorList>
            <person name="Brooks B."/>
            <person name="Olm M.R."/>
            <person name="Firek B.A."/>
            <person name="Baker R."/>
            <person name="Thomas B.C."/>
            <person name="Morowitz M.J."/>
            <person name="Banfield J.F."/>
        </authorList>
    </citation>
    <scope>NUCLEOTIDE SEQUENCE [LARGE SCALE GENOMIC DNA]</scope>
    <source>
        <strain evidence="1">S2_012_000_R3_87</strain>
    </source>
</reference>
<accession>A0A2W5D363</accession>
<feature type="non-terminal residue" evidence="1">
    <location>
        <position position="29"/>
    </location>
</feature>
<dbReference type="AlphaFoldDB" id="A0A2W5D363"/>
<name>A0A2W5D363_9CORY</name>
<sequence length="29" mass="3223">MLSEHARRPASVIIEPIARTLQKAHVSPN</sequence>
<proteinExistence type="predicted"/>
<comment type="caution">
    <text evidence="1">The sequence shown here is derived from an EMBL/GenBank/DDBJ whole genome shotgun (WGS) entry which is preliminary data.</text>
</comment>
<dbReference type="EMBL" id="QFNY01000128">
    <property type="protein sequence ID" value="PZP00469.1"/>
    <property type="molecule type" value="Genomic_DNA"/>
</dbReference>
<evidence type="ECO:0000313" key="1">
    <source>
        <dbReference type="EMBL" id="PZP00469.1"/>
    </source>
</evidence>
<organism evidence="1 2">
    <name type="scientific">Corynebacterium urealyticum</name>
    <dbReference type="NCBI Taxonomy" id="43771"/>
    <lineage>
        <taxon>Bacteria</taxon>
        <taxon>Bacillati</taxon>
        <taxon>Actinomycetota</taxon>
        <taxon>Actinomycetes</taxon>
        <taxon>Mycobacteriales</taxon>
        <taxon>Corynebacteriaceae</taxon>
        <taxon>Corynebacterium</taxon>
    </lineage>
</organism>
<gene>
    <name evidence="1" type="ORF">DI609_06305</name>
</gene>
<protein>
    <submittedName>
        <fullName evidence="1">Phosphatidylglycerophosphate synthase</fullName>
    </submittedName>
</protein>
<evidence type="ECO:0000313" key="2">
    <source>
        <dbReference type="Proteomes" id="UP000249451"/>
    </source>
</evidence>
<dbReference type="Proteomes" id="UP000249451">
    <property type="component" value="Unassembled WGS sequence"/>
</dbReference>